<keyword evidence="2" id="KW-1185">Reference proteome</keyword>
<proteinExistence type="predicted"/>
<reference evidence="1" key="1">
    <citation type="submission" date="2023-10" db="EMBL/GenBank/DDBJ databases">
        <authorList>
            <person name="Rodriguez Cubillos JULIANA M."/>
            <person name="De Vega J."/>
        </authorList>
    </citation>
    <scope>NUCLEOTIDE SEQUENCE</scope>
</reference>
<comment type="caution">
    <text evidence="1">The sequence shown here is derived from an EMBL/GenBank/DDBJ whole genome shotgun (WGS) entry which is preliminary data.</text>
</comment>
<gene>
    <name evidence="1" type="ORF">MILVUS5_LOCUS5116</name>
</gene>
<dbReference type="Proteomes" id="UP001177021">
    <property type="component" value="Unassembled WGS sequence"/>
</dbReference>
<organism evidence="1 2">
    <name type="scientific">Trifolium pratense</name>
    <name type="common">Red clover</name>
    <dbReference type="NCBI Taxonomy" id="57577"/>
    <lineage>
        <taxon>Eukaryota</taxon>
        <taxon>Viridiplantae</taxon>
        <taxon>Streptophyta</taxon>
        <taxon>Embryophyta</taxon>
        <taxon>Tracheophyta</taxon>
        <taxon>Spermatophyta</taxon>
        <taxon>Magnoliopsida</taxon>
        <taxon>eudicotyledons</taxon>
        <taxon>Gunneridae</taxon>
        <taxon>Pentapetalae</taxon>
        <taxon>rosids</taxon>
        <taxon>fabids</taxon>
        <taxon>Fabales</taxon>
        <taxon>Fabaceae</taxon>
        <taxon>Papilionoideae</taxon>
        <taxon>50 kb inversion clade</taxon>
        <taxon>NPAAA clade</taxon>
        <taxon>Hologalegina</taxon>
        <taxon>IRL clade</taxon>
        <taxon>Trifolieae</taxon>
        <taxon>Trifolium</taxon>
    </lineage>
</organism>
<name>A0ACB0IQD8_TRIPR</name>
<dbReference type="EMBL" id="CASHSV030000002">
    <property type="protein sequence ID" value="CAJ2634138.1"/>
    <property type="molecule type" value="Genomic_DNA"/>
</dbReference>
<evidence type="ECO:0000313" key="1">
    <source>
        <dbReference type="EMBL" id="CAJ2634138.1"/>
    </source>
</evidence>
<accession>A0ACB0IQD8</accession>
<protein>
    <submittedName>
        <fullName evidence="1">Uncharacterized protein</fullName>
    </submittedName>
</protein>
<sequence length="429" mass="50142">MALPYIWNRNTSFSQWNFISCSEIEEERKENYITRKRKRVRNYISDDITFFILSKLPLKSLKRFECVCKSWALLFQNNYFLTMYHNNLMMSSSNCYDDTYLVLHAEPKNDYYISSEFYLLSGERLKNRVKIDWPPPFQEYDSEIFILGSLSINGILCLKQKFDPHLVLWNPATCEFKVVPLSPFNSTPPLRTPYYVLHGFGYDSVTDDYKVIQFVDSLPLAIGDDYFHDRSYETFWEIYSLRSNSWRRLDLCFQNRYYYTQNRGIGVYTNGVCHWWARTDVSVIYEECLLSFNFSNEVLITTPAPLYLDVNSPCFKYVERRLVLLNETVALISTYLETGTFHISILGELGVRESWTKILIVEHLPSIGRPIGVGKNSNILFFQKTDGKLAWVDLSTKMIGEDLGLEGWLFGCSIGKYKKSFLPIGGMDN</sequence>
<evidence type="ECO:0000313" key="2">
    <source>
        <dbReference type="Proteomes" id="UP001177021"/>
    </source>
</evidence>